<reference evidence="2" key="1">
    <citation type="submission" date="2019-08" db="EMBL/GenBank/DDBJ databases">
        <title>Complete Genome Sequence of the Polysaccharide-Degrading Rumen Bacterium Pseudobutyrivibrio xylanivorans MA3014.</title>
        <authorList>
            <person name="Palevich N."/>
            <person name="Maclean P.H."/>
            <person name="Kelly W.J."/>
            <person name="Leahy S.C."/>
            <person name="Rakonjac J."/>
            <person name="Attwood G.T."/>
        </authorList>
    </citation>
    <scope>NUCLEOTIDE SEQUENCE [LARGE SCALE GENOMIC DNA]</scope>
    <source>
        <strain evidence="2">MA3014</strain>
    </source>
</reference>
<dbReference type="EMBL" id="CP043028">
    <property type="protein sequence ID" value="QFJ56282.1"/>
    <property type="molecule type" value="Genomic_DNA"/>
</dbReference>
<dbReference type="Proteomes" id="UP000327030">
    <property type="component" value="Chromosome 1"/>
</dbReference>
<dbReference type="OrthoDB" id="9796523at2"/>
<gene>
    <name evidence="1" type="ORF">FXF36_15190</name>
</gene>
<evidence type="ECO:0000313" key="1">
    <source>
        <dbReference type="EMBL" id="QFJ56282.1"/>
    </source>
</evidence>
<name>A0A5P6VV62_PSEXY</name>
<dbReference type="KEGG" id="pxv:FXF36_15190"/>
<organism evidence="1 2">
    <name type="scientific">Pseudobutyrivibrio xylanivorans</name>
    <dbReference type="NCBI Taxonomy" id="185007"/>
    <lineage>
        <taxon>Bacteria</taxon>
        <taxon>Bacillati</taxon>
        <taxon>Bacillota</taxon>
        <taxon>Clostridia</taxon>
        <taxon>Lachnospirales</taxon>
        <taxon>Lachnospiraceae</taxon>
        <taxon>Pseudobutyrivibrio</taxon>
    </lineage>
</organism>
<proteinExistence type="predicted"/>
<accession>A0A5P6VV62</accession>
<evidence type="ECO:0000313" key="2">
    <source>
        <dbReference type="Proteomes" id="UP000327030"/>
    </source>
</evidence>
<dbReference type="AlphaFoldDB" id="A0A5P6VV62"/>
<protein>
    <submittedName>
        <fullName evidence="1">RloB domain-containing protein</fullName>
    </submittedName>
</protein>
<sequence>MPNYSKNIDFYQILEQKADEAVKNASKLKKHFAGEKWPSANCNPRTEVGELVEIIRE</sequence>